<proteinExistence type="inferred from homology"/>
<accession>A0A1I1ECS8</accession>
<feature type="transmembrane region" description="Helical" evidence="11">
    <location>
        <begin position="342"/>
        <end position="363"/>
    </location>
</feature>
<evidence type="ECO:0000259" key="12">
    <source>
        <dbReference type="Pfam" id="PF02705"/>
    </source>
</evidence>
<feature type="transmembrane region" description="Helical" evidence="11">
    <location>
        <begin position="172"/>
        <end position="194"/>
    </location>
</feature>
<keyword evidence="6 11" id="KW-0769">Symport</keyword>
<keyword evidence="3 11" id="KW-1003">Cell membrane</keyword>
<evidence type="ECO:0000256" key="11">
    <source>
        <dbReference type="HAMAP-Rule" id="MF_01522"/>
    </source>
</evidence>
<keyword evidence="9 11" id="KW-0406">Ion transport</keyword>
<feature type="transmembrane region" description="Helical" evidence="11">
    <location>
        <begin position="214"/>
        <end position="236"/>
    </location>
</feature>
<evidence type="ECO:0000256" key="9">
    <source>
        <dbReference type="ARBA" id="ARBA00023065"/>
    </source>
</evidence>
<feature type="transmembrane region" description="Helical" evidence="11">
    <location>
        <begin position="248"/>
        <end position="270"/>
    </location>
</feature>
<dbReference type="GO" id="GO:0015079">
    <property type="term" value="F:potassium ion transmembrane transporter activity"/>
    <property type="evidence" value="ECO:0007669"/>
    <property type="project" value="UniProtKB-UniRule"/>
</dbReference>
<dbReference type="InterPro" id="IPR023051">
    <property type="entry name" value="Kup"/>
</dbReference>
<dbReference type="HAMAP" id="MF_01522">
    <property type="entry name" value="Kup"/>
    <property type="match status" value="1"/>
</dbReference>
<dbReference type="EMBL" id="FOLI01000001">
    <property type="protein sequence ID" value="SFB84954.1"/>
    <property type="molecule type" value="Genomic_DNA"/>
</dbReference>
<protein>
    <recommendedName>
        <fullName evidence="11">Probable potassium transport system protein Kup</fullName>
    </recommendedName>
</protein>
<comment type="subcellular location">
    <subcellularLocation>
        <location evidence="11">Cell membrane</location>
        <topology evidence="11">Multi-pass membrane protein</topology>
    </subcellularLocation>
    <subcellularLocation>
        <location evidence="1">Membrane</location>
        <topology evidence="1">Multi-pass membrane protein</topology>
    </subcellularLocation>
</comment>
<evidence type="ECO:0000313" key="15">
    <source>
        <dbReference type="Proteomes" id="UP000199376"/>
    </source>
</evidence>
<evidence type="ECO:0000256" key="10">
    <source>
        <dbReference type="ARBA" id="ARBA00023136"/>
    </source>
</evidence>
<dbReference type="Pfam" id="PF02705">
    <property type="entry name" value="K_trans"/>
    <property type="match status" value="1"/>
</dbReference>
<keyword evidence="8 11" id="KW-1133">Transmembrane helix</keyword>
<feature type="transmembrane region" description="Helical" evidence="11">
    <location>
        <begin position="369"/>
        <end position="389"/>
    </location>
</feature>
<gene>
    <name evidence="11" type="primary">kup</name>
    <name evidence="14" type="ORF">SAMN05660453_0423</name>
</gene>
<comment type="catalytic activity">
    <reaction evidence="11">
        <text>K(+)(in) + H(+)(in) = K(+)(out) + H(+)(out)</text>
        <dbReference type="Rhea" id="RHEA:28490"/>
        <dbReference type="ChEBI" id="CHEBI:15378"/>
        <dbReference type="ChEBI" id="CHEBI:29103"/>
    </reaction>
</comment>
<evidence type="ECO:0000256" key="1">
    <source>
        <dbReference type="ARBA" id="ARBA00004141"/>
    </source>
</evidence>
<keyword evidence="7 11" id="KW-0630">Potassium</keyword>
<keyword evidence="4 11" id="KW-0633">Potassium transport</keyword>
<evidence type="ECO:0000256" key="4">
    <source>
        <dbReference type="ARBA" id="ARBA00022538"/>
    </source>
</evidence>
<keyword evidence="5 11" id="KW-0812">Transmembrane</keyword>
<dbReference type="OrthoDB" id="9805577at2"/>
<feature type="domain" description="K+ potassium transporter C-terminal" evidence="13">
    <location>
        <begin position="484"/>
        <end position="643"/>
    </location>
</feature>
<keyword evidence="2 11" id="KW-0813">Transport</keyword>
<dbReference type="InterPro" id="IPR003855">
    <property type="entry name" value="K+_transporter"/>
</dbReference>
<feature type="transmembrane region" description="Helical" evidence="11">
    <location>
        <begin position="290"/>
        <end position="321"/>
    </location>
</feature>
<feature type="transmembrane region" description="Helical" evidence="11">
    <location>
        <begin position="425"/>
        <end position="444"/>
    </location>
</feature>
<dbReference type="PANTHER" id="PTHR30540:SF83">
    <property type="entry name" value="K+ POTASSIUM TRANSPORTER"/>
    <property type="match status" value="1"/>
</dbReference>
<evidence type="ECO:0000259" key="13">
    <source>
        <dbReference type="Pfam" id="PF22776"/>
    </source>
</evidence>
<evidence type="ECO:0000256" key="2">
    <source>
        <dbReference type="ARBA" id="ARBA00022448"/>
    </source>
</evidence>
<reference evidence="15" key="1">
    <citation type="submission" date="2016-10" db="EMBL/GenBank/DDBJ databases">
        <authorList>
            <person name="Varghese N."/>
            <person name="Submissions S."/>
        </authorList>
    </citation>
    <scope>NUCLEOTIDE SEQUENCE [LARGE SCALE GENOMIC DNA]</scope>
    <source>
        <strain evidence="15">DSM 19113</strain>
    </source>
</reference>
<dbReference type="InterPro" id="IPR053951">
    <property type="entry name" value="K_trans_N"/>
</dbReference>
<dbReference type="GO" id="GO:0005886">
    <property type="term" value="C:plasma membrane"/>
    <property type="evidence" value="ECO:0007669"/>
    <property type="project" value="UniProtKB-SubCell"/>
</dbReference>
<dbReference type="InterPro" id="IPR053952">
    <property type="entry name" value="K_trans_C"/>
</dbReference>
<evidence type="ECO:0000313" key="14">
    <source>
        <dbReference type="EMBL" id="SFB84954.1"/>
    </source>
</evidence>
<dbReference type="GO" id="GO:0015293">
    <property type="term" value="F:symporter activity"/>
    <property type="evidence" value="ECO:0007669"/>
    <property type="project" value="UniProtKB-UniRule"/>
</dbReference>
<dbReference type="PANTHER" id="PTHR30540">
    <property type="entry name" value="OSMOTIC STRESS POTASSIUM TRANSPORTER"/>
    <property type="match status" value="1"/>
</dbReference>
<name>A0A1I1ECS8_9LACO</name>
<feature type="transmembrane region" description="Helical" evidence="11">
    <location>
        <begin position="396"/>
        <end position="419"/>
    </location>
</feature>
<evidence type="ECO:0000256" key="5">
    <source>
        <dbReference type="ARBA" id="ARBA00022692"/>
    </source>
</evidence>
<evidence type="ECO:0000256" key="6">
    <source>
        <dbReference type="ARBA" id="ARBA00022847"/>
    </source>
</evidence>
<comment type="function">
    <text evidence="11">Transport of potassium into the cell. Likely operates as a K(+):H(+) symporter.</text>
</comment>
<keyword evidence="15" id="KW-1185">Reference proteome</keyword>
<feature type="transmembrane region" description="Helical" evidence="11">
    <location>
        <begin position="141"/>
        <end position="160"/>
    </location>
</feature>
<dbReference type="Proteomes" id="UP000199376">
    <property type="component" value="Unassembled WGS sequence"/>
</dbReference>
<feature type="domain" description="K+ potassium transporter integral membrane" evidence="12">
    <location>
        <begin position="15"/>
        <end position="455"/>
    </location>
</feature>
<dbReference type="RefSeq" id="WP_091501540.1">
    <property type="nucleotide sequence ID" value="NZ_FOLI01000001.1"/>
</dbReference>
<keyword evidence="10 11" id="KW-0472">Membrane</keyword>
<dbReference type="AlphaFoldDB" id="A0A1I1ECS8"/>
<comment type="similarity">
    <text evidence="11">Belongs to the HAK/KUP transporter (TC 2.A.72) family.</text>
</comment>
<feature type="transmembrane region" description="Helical" evidence="11">
    <location>
        <begin position="98"/>
        <end position="121"/>
    </location>
</feature>
<evidence type="ECO:0000256" key="8">
    <source>
        <dbReference type="ARBA" id="ARBA00022989"/>
    </source>
</evidence>
<evidence type="ECO:0000256" key="7">
    <source>
        <dbReference type="ARBA" id="ARBA00022958"/>
    </source>
</evidence>
<dbReference type="Pfam" id="PF22776">
    <property type="entry name" value="K_trans_C"/>
    <property type="match status" value="1"/>
</dbReference>
<feature type="transmembrane region" description="Helical" evidence="11">
    <location>
        <begin position="47"/>
        <end position="71"/>
    </location>
</feature>
<organism evidence="14 15">
    <name type="scientific">Fructobacillus durionis</name>
    <dbReference type="NCBI Taxonomy" id="283737"/>
    <lineage>
        <taxon>Bacteria</taxon>
        <taxon>Bacillati</taxon>
        <taxon>Bacillota</taxon>
        <taxon>Bacilli</taxon>
        <taxon>Lactobacillales</taxon>
        <taxon>Lactobacillaceae</taxon>
        <taxon>Fructobacillus</taxon>
    </lineage>
</organism>
<evidence type="ECO:0000256" key="3">
    <source>
        <dbReference type="ARBA" id="ARBA00022475"/>
    </source>
</evidence>
<dbReference type="STRING" id="283737.SAMN05660453_0423"/>
<sequence length="669" mass="75229">MTNKKKSKLKYAAFLITLGIVYGDIGTSPLYTMNAIIAGNSSTDNQRALVIGSISLVFWTLMLITTIKYVLIALKADNHGEGGIFSLYSRVRTKKTKWLILPAMIGGAALLADGALTPAVTVTSAVEGLAGQAFGPLTFPTGTKFVVPVVLAILFFVFSLQRKGTTKIGRLFGPLMFIWFTFIGLFGLLQVFQYPAVLQALSPVYAVQTLFSSYNSQGILILGSIFLATTGAEALYSDMGHVGKHNIYLSWPFVYTMLILNYMGQGAWVIMNHPSGTNLNLFFDILPNQWRIVGVILSTIAAVIASQALITGAFTLVSEAISLKIMPRLRITYPTTARGQMYIAFVNWLLCAVGIGVVLFFKTSHHMESAYGLAITVTMLMTTLLLFEFIRSQSQLTYAVIFAATFGSLETLFLIASLVKFIHGGYFTVILLMLILSVMVFWYYGNKRREALSLNNDYLSLKDYRRQLVELSQDTNEPLMANNLVYLVNIHDDYTLKKSVIYSLLGARPKRAKVYWFVTIREGRNPYEKSYSIDQMGTKNIVRVVLYLGFKVNPELEYFIRQIAKSLVREGYLEPQKVRYGLDMKRAVGDFKYILTNNYYTDLEAVTHISSWDRFLIAGRVLLQSHSVNLRSFYRLRFSDTVEEVVPLFMERPQSSKLERLEVINQPSE</sequence>